<proteinExistence type="predicted"/>
<dbReference type="Gene3D" id="1.10.10.10">
    <property type="entry name" value="Winged helix-like DNA-binding domain superfamily/Winged helix DNA-binding domain"/>
    <property type="match status" value="1"/>
</dbReference>
<dbReference type="InterPro" id="IPR000792">
    <property type="entry name" value="Tscrpt_reg_LuxR_C"/>
</dbReference>
<evidence type="ECO:0000313" key="2">
    <source>
        <dbReference type="EMBL" id="KAB1083337.1"/>
    </source>
</evidence>
<name>A0A6A1TK40_NEOGA</name>
<evidence type="ECO:0000313" key="3">
    <source>
        <dbReference type="Proteomes" id="UP000386575"/>
    </source>
</evidence>
<comment type="caution">
    <text evidence="2">The sequence shown here is derived from an EMBL/GenBank/DDBJ whole genome shotgun (WGS) entry which is preliminary data.</text>
</comment>
<dbReference type="AlphaFoldDB" id="A0A6A1TK40"/>
<dbReference type="GO" id="GO:0003677">
    <property type="term" value="F:DNA binding"/>
    <property type="evidence" value="ECO:0007669"/>
    <property type="project" value="InterPro"/>
</dbReference>
<dbReference type="InterPro" id="IPR016032">
    <property type="entry name" value="Sig_transdc_resp-reg_C-effctor"/>
</dbReference>
<evidence type="ECO:0000259" key="1">
    <source>
        <dbReference type="SMART" id="SM00421"/>
    </source>
</evidence>
<reference evidence="2 3" key="1">
    <citation type="submission" date="2019-09" db="EMBL/GenBank/DDBJ databases">
        <title>Genome sequencing of Ng87 strain.</title>
        <authorList>
            <person name="Karasev E.S."/>
            <person name="Andronov E."/>
        </authorList>
    </citation>
    <scope>NUCLEOTIDE SEQUENCE [LARGE SCALE GENOMIC DNA]</scope>
    <source>
        <strain evidence="2 3">Ng87</strain>
    </source>
</reference>
<dbReference type="SMART" id="SM00421">
    <property type="entry name" value="HTH_LUXR"/>
    <property type="match status" value="1"/>
</dbReference>
<dbReference type="InterPro" id="IPR036388">
    <property type="entry name" value="WH-like_DNA-bd_sf"/>
</dbReference>
<dbReference type="SUPFAM" id="SSF46894">
    <property type="entry name" value="C-terminal effector domain of the bipartite response regulators"/>
    <property type="match status" value="1"/>
</dbReference>
<dbReference type="EMBL" id="VZUL01000003">
    <property type="protein sequence ID" value="KAB1083337.1"/>
    <property type="molecule type" value="Genomic_DNA"/>
</dbReference>
<dbReference type="Proteomes" id="UP000386575">
    <property type="component" value="Unassembled WGS sequence"/>
</dbReference>
<gene>
    <name evidence="2" type="ORF">F4V91_27615</name>
</gene>
<feature type="domain" description="HTH luxR-type" evidence="1">
    <location>
        <begin position="220"/>
        <end position="277"/>
    </location>
</feature>
<sequence length="283" mass="31455">MSTLQVDMPTTDLFSTLEASMPALDGDNVAVMAALVDEVGEPGFPEKLLETLRGIAGTDFCSAFQAEEDGSLTYLFACGYHSTIPGFAERASLDYARRYWLRDRVTRQMLNGGPGLAKVQVVRQAWNGIRDPEYRRDCYERAHVLERLTIYHSEEPRIFASLYRTRESGPFPLSAVERLEASAPLLMAMVVKHVRLQGRPQTAPLHPPQQEIAGRLLQAGFALSGREAEVSAGLLLGRTHREISEKVGLALSSIVTYRQRAYRKLGVSDRRGLEALYEGISRA</sequence>
<dbReference type="Pfam" id="PF00196">
    <property type="entry name" value="GerE"/>
    <property type="match status" value="1"/>
</dbReference>
<protein>
    <submittedName>
        <fullName evidence="2">Helix-turn-helix transcriptional regulator</fullName>
    </submittedName>
</protein>
<dbReference type="GO" id="GO:0006355">
    <property type="term" value="P:regulation of DNA-templated transcription"/>
    <property type="evidence" value="ECO:0007669"/>
    <property type="project" value="InterPro"/>
</dbReference>
<organism evidence="2 3">
    <name type="scientific">Neorhizobium galegae</name>
    <name type="common">Rhizobium galegae</name>
    <dbReference type="NCBI Taxonomy" id="399"/>
    <lineage>
        <taxon>Bacteria</taxon>
        <taxon>Pseudomonadati</taxon>
        <taxon>Pseudomonadota</taxon>
        <taxon>Alphaproteobacteria</taxon>
        <taxon>Hyphomicrobiales</taxon>
        <taxon>Rhizobiaceae</taxon>
        <taxon>Rhizobium/Agrobacterium group</taxon>
        <taxon>Neorhizobium</taxon>
    </lineage>
</organism>
<accession>A0A6A1TK40</accession>